<proteinExistence type="inferred from homology"/>
<evidence type="ECO:0000256" key="3">
    <source>
        <dbReference type="RuleBase" id="RU000363"/>
    </source>
</evidence>
<dbReference type="AlphaFoldDB" id="A0A845G2I6"/>
<evidence type="ECO:0000313" key="4">
    <source>
        <dbReference type="EMBL" id="MYM87109.1"/>
    </source>
</evidence>
<dbReference type="InterPro" id="IPR002347">
    <property type="entry name" value="SDR_fam"/>
</dbReference>
<evidence type="ECO:0000313" key="5">
    <source>
        <dbReference type="Proteomes" id="UP000470302"/>
    </source>
</evidence>
<name>A0A845G2I6_9BURK</name>
<accession>A0A845G2I6</accession>
<dbReference type="Pfam" id="PF00106">
    <property type="entry name" value="adh_short"/>
    <property type="match status" value="1"/>
</dbReference>
<keyword evidence="2" id="KW-0560">Oxidoreductase</keyword>
<dbReference type="PRINTS" id="PR00080">
    <property type="entry name" value="SDRFAMILY"/>
</dbReference>
<dbReference type="GO" id="GO:0016491">
    <property type="term" value="F:oxidoreductase activity"/>
    <property type="evidence" value="ECO:0007669"/>
    <property type="project" value="UniProtKB-KW"/>
</dbReference>
<gene>
    <name evidence="4" type="ORF">GTP91_07930</name>
</gene>
<dbReference type="EMBL" id="WWCW01000017">
    <property type="protein sequence ID" value="MYM87109.1"/>
    <property type="molecule type" value="Genomic_DNA"/>
</dbReference>
<dbReference type="SUPFAM" id="SSF51735">
    <property type="entry name" value="NAD(P)-binding Rossmann-fold domains"/>
    <property type="match status" value="1"/>
</dbReference>
<reference evidence="4 5" key="1">
    <citation type="submission" date="2020-01" db="EMBL/GenBank/DDBJ databases">
        <title>Novel species isolated from a subtropical stream in China.</title>
        <authorList>
            <person name="Lu H."/>
        </authorList>
    </citation>
    <scope>NUCLEOTIDE SEQUENCE [LARGE SCALE GENOMIC DNA]</scope>
    <source>
        <strain evidence="4 5">FT82W</strain>
    </source>
</reference>
<protein>
    <submittedName>
        <fullName evidence="4">SDR family NAD(P)-dependent oxidoreductase</fullName>
    </submittedName>
</protein>
<sequence length="288" mass="31280">MTITSKSGRIALITGGAGGIGREICRGFIERGIICVLADYNQAALDRATAELGPSAVGVAVDLSDFSKLPALLAFVQARYGRLDILVNNAAITGTGHFEERSVDHILGELNINLLSPIVLTRLAFAALQRSGDGRVINTVSLGGIFPLPETGVYSATKFGLRGAMLCLGMDRERHGVHVGSVLPSATETPMLMREAVEGGNTLQFMDPPQQPADVARQVMRMLDNPCLERYPRLSESWSVRLAMLAPNFLPRLIPLFRKKGVRGHARYMESLRKRGLVVSNEGKWELS</sequence>
<organism evidence="4 5">
    <name type="scientific">Duganella vulcania</name>
    <dbReference type="NCBI Taxonomy" id="2692166"/>
    <lineage>
        <taxon>Bacteria</taxon>
        <taxon>Pseudomonadati</taxon>
        <taxon>Pseudomonadota</taxon>
        <taxon>Betaproteobacteria</taxon>
        <taxon>Burkholderiales</taxon>
        <taxon>Oxalobacteraceae</taxon>
        <taxon>Telluria group</taxon>
        <taxon>Duganella</taxon>
    </lineage>
</organism>
<evidence type="ECO:0000256" key="2">
    <source>
        <dbReference type="ARBA" id="ARBA00023002"/>
    </source>
</evidence>
<dbReference type="InterPro" id="IPR036291">
    <property type="entry name" value="NAD(P)-bd_dom_sf"/>
</dbReference>
<dbReference type="CDD" id="cd05233">
    <property type="entry name" value="SDR_c"/>
    <property type="match status" value="1"/>
</dbReference>
<dbReference type="PANTHER" id="PTHR43669:SF3">
    <property type="entry name" value="ALCOHOL DEHYDROGENASE, PUTATIVE (AFU_ORTHOLOGUE AFUA_3G03445)-RELATED"/>
    <property type="match status" value="1"/>
</dbReference>
<evidence type="ECO:0000256" key="1">
    <source>
        <dbReference type="ARBA" id="ARBA00006484"/>
    </source>
</evidence>
<dbReference type="Gene3D" id="3.40.50.720">
    <property type="entry name" value="NAD(P)-binding Rossmann-like Domain"/>
    <property type="match status" value="1"/>
</dbReference>
<comment type="caution">
    <text evidence="4">The sequence shown here is derived from an EMBL/GenBank/DDBJ whole genome shotgun (WGS) entry which is preliminary data.</text>
</comment>
<dbReference type="PANTHER" id="PTHR43669">
    <property type="entry name" value="5-KETO-D-GLUCONATE 5-REDUCTASE"/>
    <property type="match status" value="1"/>
</dbReference>
<dbReference type="PRINTS" id="PR00081">
    <property type="entry name" value="GDHRDH"/>
</dbReference>
<comment type="similarity">
    <text evidence="1 3">Belongs to the short-chain dehydrogenases/reductases (SDR) family.</text>
</comment>
<dbReference type="RefSeq" id="WP_161096285.1">
    <property type="nucleotide sequence ID" value="NZ_WWCW01000017.1"/>
</dbReference>
<dbReference type="Proteomes" id="UP000470302">
    <property type="component" value="Unassembled WGS sequence"/>
</dbReference>